<organism evidence="2 3">
    <name type="scientific">Rheinheimera tilapiae</name>
    <dbReference type="NCBI Taxonomy" id="875043"/>
    <lineage>
        <taxon>Bacteria</taxon>
        <taxon>Pseudomonadati</taxon>
        <taxon>Pseudomonadota</taxon>
        <taxon>Gammaproteobacteria</taxon>
        <taxon>Chromatiales</taxon>
        <taxon>Chromatiaceae</taxon>
        <taxon>Rheinheimera</taxon>
    </lineage>
</organism>
<dbReference type="EMBL" id="JBHLXP010000001">
    <property type="protein sequence ID" value="MFC0046745.1"/>
    <property type="molecule type" value="Genomic_DNA"/>
</dbReference>
<dbReference type="InterPro" id="IPR000182">
    <property type="entry name" value="GNAT_dom"/>
</dbReference>
<name>A0ABV6B792_9GAMM</name>
<dbReference type="RefSeq" id="WP_377239313.1">
    <property type="nucleotide sequence ID" value="NZ_JBHLXP010000001.1"/>
</dbReference>
<keyword evidence="2" id="KW-0808">Transferase</keyword>
<reference evidence="2 3" key="1">
    <citation type="submission" date="2024-09" db="EMBL/GenBank/DDBJ databases">
        <authorList>
            <person name="Sun Q."/>
            <person name="Mori K."/>
        </authorList>
    </citation>
    <scope>NUCLEOTIDE SEQUENCE [LARGE SCALE GENOMIC DNA]</scope>
    <source>
        <strain evidence="2 3">KCTC 23315</strain>
    </source>
</reference>
<dbReference type="Proteomes" id="UP001589813">
    <property type="component" value="Unassembled WGS sequence"/>
</dbReference>
<gene>
    <name evidence="2" type="ORF">ACFFJP_00415</name>
</gene>
<dbReference type="GO" id="GO:0016746">
    <property type="term" value="F:acyltransferase activity"/>
    <property type="evidence" value="ECO:0007669"/>
    <property type="project" value="UniProtKB-KW"/>
</dbReference>
<keyword evidence="2" id="KW-0012">Acyltransferase</keyword>
<dbReference type="CDD" id="cd04301">
    <property type="entry name" value="NAT_SF"/>
    <property type="match status" value="1"/>
</dbReference>
<evidence type="ECO:0000313" key="3">
    <source>
        <dbReference type="Proteomes" id="UP001589813"/>
    </source>
</evidence>
<sequence>MPYVLESQTPTVEDYCHLRVATGLSPKTPAAARIGLAATLFAVQIRFDGKVIGMGRLVGDGGCHCQICDIAVLPQHQGKGLGKQIMQALMHYVQTQLPDSCYVNLIADGDAKYLYQQFGFADVAPESIGMGLTLPLTR</sequence>
<feature type="domain" description="N-acetyltransferase" evidence="1">
    <location>
        <begin position="2"/>
        <end position="135"/>
    </location>
</feature>
<evidence type="ECO:0000259" key="1">
    <source>
        <dbReference type="PROSITE" id="PS51186"/>
    </source>
</evidence>
<dbReference type="SUPFAM" id="SSF55729">
    <property type="entry name" value="Acyl-CoA N-acyltransferases (Nat)"/>
    <property type="match status" value="1"/>
</dbReference>
<dbReference type="InterPro" id="IPR016181">
    <property type="entry name" value="Acyl_CoA_acyltransferase"/>
</dbReference>
<dbReference type="PANTHER" id="PTHR43233:SF1">
    <property type="entry name" value="FAMILY N-ACETYLTRANSFERASE, PUTATIVE (AFU_ORTHOLOGUE AFUA_6G03350)-RELATED"/>
    <property type="match status" value="1"/>
</dbReference>
<dbReference type="PANTHER" id="PTHR43233">
    <property type="entry name" value="FAMILY N-ACETYLTRANSFERASE, PUTATIVE (AFU_ORTHOLOGUE AFUA_6G03350)-RELATED"/>
    <property type="match status" value="1"/>
</dbReference>
<protein>
    <submittedName>
        <fullName evidence="2">GNAT family N-acetyltransferase</fullName>
        <ecNumber evidence="2">2.3.-.-</ecNumber>
    </submittedName>
</protein>
<keyword evidence="3" id="KW-1185">Reference proteome</keyword>
<dbReference type="Pfam" id="PF00583">
    <property type="entry name" value="Acetyltransf_1"/>
    <property type="match status" value="1"/>
</dbReference>
<evidence type="ECO:0000313" key="2">
    <source>
        <dbReference type="EMBL" id="MFC0046745.1"/>
    </source>
</evidence>
<accession>A0ABV6B792</accession>
<dbReference type="PROSITE" id="PS51186">
    <property type="entry name" value="GNAT"/>
    <property type="match status" value="1"/>
</dbReference>
<proteinExistence type="predicted"/>
<comment type="caution">
    <text evidence="2">The sequence shown here is derived from an EMBL/GenBank/DDBJ whole genome shotgun (WGS) entry which is preliminary data.</text>
</comment>
<dbReference type="EC" id="2.3.-.-" evidence="2"/>
<dbReference type="InterPro" id="IPR053144">
    <property type="entry name" value="Acetyltransferase_Butenolide"/>
</dbReference>
<dbReference type="Gene3D" id="3.40.630.30">
    <property type="match status" value="1"/>
</dbReference>